<dbReference type="VEuPathDB" id="AmoebaDB:NfTy_037730"/>
<comment type="caution">
    <text evidence="1">The sequence shown here is derived from an EMBL/GenBank/DDBJ whole genome shotgun (WGS) entry which is preliminary data.</text>
</comment>
<dbReference type="InterPro" id="IPR036047">
    <property type="entry name" value="F-box-like_dom_sf"/>
</dbReference>
<dbReference type="VEuPathDB" id="AmoebaDB:NF0054970"/>
<organism evidence="1 2">
    <name type="scientific">Naegleria fowleri</name>
    <name type="common">Brain eating amoeba</name>
    <dbReference type="NCBI Taxonomy" id="5763"/>
    <lineage>
        <taxon>Eukaryota</taxon>
        <taxon>Discoba</taxon>
        <taxon>Heterolobosea</taxon>
        <taxon>Tetramitia</taxon>
        <taxon>Eutetramitia</taxon>
        <taxon>Vahlkampfiidae</taxon>
        <taxon>Naegleria</taxon>
    </lineage>
</organism>
<name>A0A6A5C284_NAEFO</name>
<evidence type="ECO:0008006" key="3">
    <source>
        <dbReference type="Google" id="ProtNLM"/>
    </source>
</evidence>
<dbReference type="OMA" id="QEENCRE"/>
<dbReference type="Gene3D" id="1.20.1280.50">
    <property type="match status" value="1"/>
</dbReference>
<dbReference type="Proteomes" id="UP000444721">
    <property type="component" value="Unassembled WGS sequence"/>
</dbReference>
<reference evidence="1 2" key="1">
    <citation type="journal article" date="2019" name="Sci. Rep.">
        <title>Nanopore sequencing improves the draft genome of the human pathogenic amoeba Naegleria fowleri.</title>
        <authorList>
            <person name="Liechti N."/>
            <person name="Schurch N."/>
            <person name="Bruggmann R."/>
            <person name="Wittwer M."/>
        </authorList>
    </citation>
    <scope>NUCLEOTIDE SEQUENCE [LARGE SCALE GENOMIC DNA]</scope>
    <source>
        <strain evidence="1 2">ATCC 30894</strain>
    </source>
</reference>
<keyword evidence="2" id="KW-1185">Reference proteome</keyword>
<dbReference type="AlphaFoldDB" id="A0A6A5C284"/>
<dbReference type="VEuPathDB" id="AmoebaDB:FDP41_012660"/>
<dbReference type="RefSeq" id="XP_044565585.1">
    <property type="nucleotide sequence ID" value="XM_044703204.1"/>
</dbReference>
<proteinExistence type="predicted"/>
<dbReference type="GeneID" id="68119875"/>
<gene>
    <name evidence="1" type="ORF">FDP41_012660</name>
</gene>
<protein>
    <recommendedName>
        <fullName evidence="3">F-box domain-containing protein</fullName>
    </recommendedName>
</protein>
<accession>A0A6A5C284</accession>
<dbReference type="EMBL" id="VFQX01000016">
    <property type="protein sequence ID" value="KAF0980872.1"/>
    <property type="molecule type" value="Genomic_DNA"/>
</dbReference>
<evidence type="ECO:0000313" key="1">
    <source>
        <dbReference type="EMBL" id="KAF0980872.1"/>
    </source>
</evidence>
<evidence type="ECO:0000313" key="2">
    <source>
        <dbReference type="Proteomes" id="UP000444721"/>
    </source>
</evidence>
<sequence>MHQKQISPSSYRWTQEKIKYPKTLVNDGGDKSGDNHCQDNTSSIYLSGHDWNAIARKLNEKFGTAFSGQSCQDAMTRFQWIESLSSDMWALIFSFLNLNDLFGSVERVCKSWRFVLLSEDCDFTVYGMLVNEIAKFCDFPNDRQICMVIQNEKSKTNRELVKEFYLQPLKNQIYTSEAFTTYLHKGGVIDIWMLCPCELLNILLKHQITATDQGSHTMKMIHKYALMSSISSGWHEKEFIYVAADKRIITFNTYHPRNSKISIVSHGVLLLEMIHHLQTWRERYGTKKLLTFFLPTHVNSCVEYDLMQEPILVDTMSDTDTKEDIFDLASVPPYGMKDASHEISLLRSELFGEDYSCTVFESNARNSDNMNETWSTYWRAGMEWWGTYAFTIYNHEKNVFFVTTASTTD</sequence>
<dbReference type="SUPFAM" id="SSF81383">
    <property type="entry name" value="F-box domain"/>
    <property type="match status" value="1"/>
</dbReference>